<keyword evidence="2" id="KW-1185">Reference proteome</keyword>
<organism evidence="1 2">
    <name type="scientific">Kribbella solani</name>
    <dbReference type="NCBI Taxonomy" id="236067"/>
    <lineage>
        <taxon>Bacteria</taxon>
        <taxon>Bacillati</taxon>
        <taxon>Actinomycetota</taxon>
        <taxon>Actinomycetes</taxon>
        <taxon>Propionibacteriales</taxon>
        <taxon>Kribbellaceae</taxon>
        <taxon>Kribbella</taxon>
    </lineage>
</organism>
<proteinExistence type="predicted"/>
<dbReference type="Proteomes" id="UP000558997">
    <property type="component" value="Unassembled WGS sequence"/>
</dbReference>
<gene>
    <name evidence="1" type="ORF">HDA44_004481</name>
</gene>
<accession>A0A841DWL2</accession>
<dbReference type="InterPro" id="IPR021400">
    <property type="entry name" value="DUF3039"/>
</dbReference>
<dbReference type="EMBL" id="JACHNF010000001">
    <property type="protein sequence ID" value="MBB5981140.1"/>
    <property type="molecule type" value="Genomic_DNA"/>
</dbReference>
<name>A0A841DWL2_9ACTN</name>
<dbReference type="AlphaFoldDB" id="A0A841DWL2"/>
<dbReference type="RefSeq" id="WP_184837391.1">
    <property type="nucleotide sequence ID" value="NZ_BAAAVN010000016.1"/>
</dbReference>
<evidence type="ECO:0000313" key="1">
    <source>
        <dbReference type="EMBL" id="MBB5981140.1"/>
    </source>
</evidence>
<evidence type="ECO:0000313" key="2">
    <source>
        <dbReference type="Proteomes" id="UP000558997"/>
    </source>
</evidence>
<sequence length="334" mass="37316">MHSRRARPTLRVLVEDLTSNWASPYAPRELAKGEYDNLHPLSELPHPIIAKAAESFGADASNDNYVGQIASSTELRLLEIKNSQWRGGVWEDPDTGVCWLLVAGLAKGGHEDRDDFYRRIQRENTAGASSRWLPTDDDRRLLRRETAARLLTEWELRVQRQVFEALRAVQAGGNHRSAITHPVRTRGTLAELDLAVVAVREDGYEADEILLEVIPALGCAGTELLWQLSVRALITLNPPEQGWDRFKDTYSNIAEPGFWTARVDQLAKLIDLNELAVSQPGTTSHYAHREHLAGRTIEGRAVRGLCGVYFVPRQDHASLEPCTVCAARYSKLPG</sequence>
<protein>
    <recommendedName>
        <fullName evidence="3">DUF3039 domain-containing protein</fullName>
    </recommendedName>
</protein>
<dbReference type="Pfam" id="PF11238">
    <property type="entry name" value="DUF3039"/>
    <property type="match status" value="1"/>
</dbReference>
<reference evidence="1 2" key="1">
    <citation type="submission" date="2020-08" db="EMBL/GenBank/DDBJ databases">
        <title>Sequencing the genomes of 1000 actinobacteria strains.</title>
        <authorList>
            <person name="Klenk H.-P."/>
        </authorList>
    </citation>
    <scope>NUCLEOTIDE SEQUENCE [LARGE SCALE GENOMIC DNA]</scope>
    <source>
        <strain evidence="1 2">DSM 17294</strain>
    </source>
</reference>
<comment type="caution">
    <text evidence="1">The sequence shown here is derived from an EMBL/GenBank/DDBJ whole genome shotgun (WGS) entry which is preliminary data.</text>
</comment>
<evidence type="ECO:0008006" key="3">
    <source>
        <dbReference type="Google" id="ProtNLM"/>
    </source>
</evidence>